<feature type="domain" description="Purple acid phosphatase N-terminal" evidence="4">
    <location>
        <begin position="109"/>
        <end position="193"/>
    </location>
</feature>
<evidence type="ECO:0000256" key="3">
    <source>
        <dbReference type="SAM" id="MobiDB-lite"/>
    </source>
</evidence>
<keyword evidence="2" id="KW-0964">Secreted</keyword>
<sequence>MVEKNKLFFIQDPCPVADPSRQPRPYIQRPRLSRLHLPQWLRLLAQRPWRAHPPTAPQPAAPYQFCLFRWHPKEHSYHHVDHNGNPLPHGRHRVALSGEVSFAGSAVRPEQVHLTFSDRADEMRVMFVCADAGKRAVRYGLEKEEEKGWTEMGTEVRTYEQKHMCDAPANDSVGWRDPGFVFAGLMNGLEPGRSNLAFQRQQIVLPVACPAEEPAVIPSGALFSMSSGDLLELDDKQWFGGMVSGSYYESLAQGMLIEPPDAGAWREDSKHSGMAETQTPCGVNRSAK</sequence>
<dbReference type="Pfam" id="PF16656">
    <property type="entry name" value="Pur_ac_phosph_N"/>
    <property type="match status" value="1"/>
</dbReference>
<dbReference type="GO" id="GO:0005576">
    <property type="term" value="C:extracellular region"/>
    <property type="evidence" value="ECO:0007669"/>
    <property type="project" value="UniProtKB-SubCell"/>
</dbReference>
<dbReference type="Gene3D" id="2.60.40.380">
    <property type="entry name" value="Purple acid phosphatase-like, N-terminal"/>
    <property type="match status" value="1"/>
</dbReference>
<reference evidence="5" key="1">
    <citation type="submission" date="2015-06" db="UniProtKB">
        <authorList>
            <consortium name="EnsemblPlants"/>
        </authorList>
    </citation>
    <scope>IDENTIFICATION</scope>
</reference>
<dbReference type="GO" id="GO:0003993">
    <property type="term" value="F:acid phosphatase activity"/>
    <property type="evidence" value="ECO:0007669"/>
    <property type="project" value="InterPro"/>
</dbReference>
<evidence type="ECO:0000256" key="2">
    <source>
        <dbReference type="ARBA" id="ARBA00022525"/>
    </source>
</evidence>
<dbReference type="AlphaFoldDB" id="M8C6Z7"/>
<dbReference type="PANTHER" id="PTHR45778">
    <property type="entry name" value="PURPLE ACID PHOSPHATASE-RELATED"/>
    <property type="match status" value="1"/>
</dbReference>
<dbReference type="PANTHER" id="PTHR45778:SF7">
    <property type="entry name" value="PURPLE ACID PHOSPHATASE"/>
    <property type="match status" value="1"/>
</dbReference>
<feature type="compositionally biased region" description="Basic and acidic residues" evidence="3">
    <location>
        <begin position="264"/>
        <end position="273"/>
    </location>
</feature>
<evidence type="ECO:0000313" key="5">
    <source>
        <dbReference type="EnsemblPlants" id="EMT10903"/>
    </source>
</evidence>
<feature type="region of interest" description="Disordered" evidence="3">
    <location>
        <begin position="262"/>
        <end position="288"/>
    </location>
</feature>
<dbReference type="InterPro" id="IPR008963">
    <property type="entry name" value="Purple_acid_Pase-like_N"/>
</dbReference>
<dbReference type="InterPro" id="IPR015914">
    <property type="entry name" value="PAPs_N"/>
</dbReference>
<organism evidence="5">
    <name type="scientific">Aegilops tauschii</name>
    <name type="common">Tausch's goatgrass</name>
    <name type="synonym">Aegilops squarrosa</name>
    <dbReference type="NCBI Taxonomy" id="37682"/>
    <lineage>
        <taxon>Eukaryota</taxon>
        <taxon>Viridiplantae</taxon>
        <taxon>Streptophyta</taxon>
        <taxon>Embryophyta</taxon>
        <taxon>Tracheophyta</taxon>
        <taxon>Spermatophyta</taxon>
        <taxon>Magnoliopsida</taxon>
        <taxon>Liliopsida</taxon>
        <taxon>Poales</taxon>
        <taxon>Poaceae</taxon>
        <taxon>BOP clade</taxon>
        <taxon>Pooideae</taxon>
        <taxon>Triticodae</taxon>
        <taxon>Triticeae</taxon>
        <taxon>Triticinae</taxon>
        <taxon>Aegilops</taxon>
    </lineage>
</organism>
<comment type="subcellular location">
    <subcellularLocation>
        <location evidence="1">Secreted</location>
    </subcellularLocation>
</comment>
<evidence type="ECO:0000259" key="4">
    <source>
        <dbReference type="Pfam" id="PF16656"/>
    </source>
</evidence>
<evidence type="ECO:0000256" key="1">
    <source>
        <dbReference type="ARBA" id="ARBA00004613"/>
    </source>
</evidence>
<name>M8C6Z7_AEGTA</name>
<dbReference type="GO" id="GO:0046872">
    <property type="term" value="F:metal ion binding"/>
    <property type="evidence" value="ECO:0007669"/>
    <property type="project" value="InterPro"/>
</dbReference>
<dbReference type="SUPFAM" id="SSF49363">
    <property type="entry name" value="Purple acid phosphatase, N-terminal domain"/>
    <property type="match status" value="1"/>
</dbReference>
<proteinExistence type="predicted"/>
<protein>
    <submittedName>
        <fullName evidence="5">Putative inactive purple acid phosphatase 2</fullName>
    </submittedName>
</protein>
<accession>M8C6Z7</accession>
<dbReference type="EnsemblPlants" id="EMT10903">
    <property type="protein sequence ID" value="EMT10903"/>
    <property type="gene ID" value="F775_24332"/>
</dbReference>